<feature type="transmembrane region" description="Helical" evidence="1">
    <location>
        <begin position="51"/>
        <end position="70"/>
    </location>
</feature>
<dbReference type="RefSeq" id="WP_117390853.1">
    <property type="nucleotide sequence ID" value="NZ_QWDC01000001.1"/>
</dbReference>
<dbReference type="OrthoDB" id="9796461at2"/>
<protein>
    <submittedName>
        <fullName evidence="3">Acyltransferase</fullName>
    </submittedName>
</protein>
<keyword evidence="3" id="KW-0808">Transferase</keyword>
<feature type="transmembrane region" description="Helical" evidence="1">
    <location>
        <begin position="258"/>
        <end position="278"/>
    </location>
</feature>
<keyword evidence="1" id="KW-0812">Transmembrane</keyword>
<feature type="transmembrane region" description="Helical" evidence="1">
    <location>
        <begin position="149"/>
        <end position="169"/>
    </location>
</feature>
<dbReference type="PANTHER" id="PTHR23028:SF134">
    <property type="entry name" value="PUTATIVE (AFU_ORTHOLOGUE AFUA_4G08520)-RELATED"/>
    <property type="match status" value="1"/>
</dbReference>
<evidence type="ECO:0000256" key="1">
    <source>
        <dbReference type="SAM" id="Phobius"/>
    </source>
</evidence>
<evidence type="ECO:0000313" key="4">
    <source>
        <dbReference type="Proteomes" id="UP000264217"/>
    </source>
</evidence>
<feature type="domain" description="Acyltransferase 3" evidence="2">
    <location>
        <begin position="19"/>
        <end position="339"/>
    </location>
</feature>
<proteinExistence type="predicted"/>
<dbReference type="Pfam" id="PF01757">
    <property type="entry name" value="Acyl_transf_3"/>
    <property type="match status" value="1"/>
</dbReference>
<dbReference type="GO" id="GO:0016747">
    <property type="term" value="F:acyltransferase activity, transferring groups other than amino-acyl groups"/>
    <property type="evidence" value="ECO:0007669"/>
    <property type="project" value="InterPro"/>
</dbReference>
<reference evidence="3 4" key="1">
    <citation type="submission" date="2018-08" db="EMBL/GenBank/DDBJ databases">
        <title>Mucilaginibacter sp. MYSH2.</title>
        <authorList>
            <person name="Seo T."/>
        </authorList>
    </citation>
    <scope>NUCLEOTIDE SEQUENCE [LARGE SCALE GENOMIC DNA]</scope>
    <source>
        <strain evidence="3 4">MYSH2</strain>
    </source>
</reference>
<keyword evidence="1" id="KW-0472">Membrane</keyword>
<feature type="transmembrane region" description="Helical" evidence="1">
    <location>
        <begin position="90"/>
        <end position="107"/>
    </location>
</feature>
<dbReference type="InterPro" id="IPR050879">
    <property type="entry name" value="Acyltransferase_3"/>
</dbReference>
<keyword evidence="1" id="KW-1133">Transmembrane helix</keyword>
<dbReference type="Proteomes" id="UP000264217">
    <property type="component" value="Unassembled WGS sequence"/>
</dbReference>
<organism evidence="3 4">
    <name type="scientific">Mucilaginibacter conchicola</name>
    <dbReference type="NCBI Taxonomy" id="2303333"/>
    <lineage>
        <taxon>Bacteria</taxon>
        <taxon>Pseudomonadati</taxon>
        <taxon>Bacteroidota</taxon>
        <taxon>Sphingobacteriia</taxon>
        <taxon>Sphingobacteriales</taxon>
        <taxon>Sphingobacteriaceae</taxon>
        <taxon>Mucilaginibacter</taxon>
    </lineage>
</organism>
<sequence>MTNQTAANLTATRPHYAVLDGLRGVAAISVVVFHFMELVQPEYKNSFIAHAYLAVDFFFCLSGFVIAYAYDTRLSKLGIGNFLKMRLIRLHPLVIIGAVIGLLGFVFDPWSNLYQKYEGNLVLMFIASIVMVPYALVKERYFNLFHLNPPTWSLFFEYIANVIYALVLVRVNKTMLWVLTVIAAIGLLWAAHVAGNLSLGWSGDTMPGGFARMSFSFLAGILVYRSQWIIKSKVSFALISVLLFVVFVIPFRESYNALFEPLTVIFYFPFLLALGAGIEQSGTSKKVCDFLGEISYPLYMVHYPFIWWFMSWVEAKKPSMSEMTIVTAVGTAVLIGFAYLVMVLLDIPIRKKLKTALVKENK</sequence>
<accession>A0A372NZF8</accession>
<feature type="transmembrane region" description="Helical" evidence="1">
    <location>
        <begin position="290"/>
        <end position="310"/>
    </location>
</feature>
<feature type="transmembrane region" description="Helical" evidence="1">
    <location>
        <begin position="176"/>
        <end position="194"/>
    </location>
</feature>
<dbReference type="AlphaFoldDB" id="A0A372NZF8"/>
<dbReference type="EMBL" id="QWDC01000001">
    <property type="protein sequence ID" value="RFZ95291.1"/>
    <property type="molecule type" value="Genomic_DNA"/>
</dbReference>
<gene>
    <name evidence="3" type="ORF">D0C36_07115</name>
</gene>
<dbReference type="InterPro" id="IPR002656">
    <property type="entry name" value="Acyl_transf_3_dom"/>
</dbReference>
<feature type="transmembrane region" description="Helical" evidence="1">
    <location>
        <begin position="236"/>
        <end position="252"/>
    </location>
</feature>
<feature type="transmembrane region" description="Helical" evidence="1">
    <location>
        <begin position="325"/>
        <end position="345"/>
    </location>
</feature>
<name>A0A372NZF8_9SPHI</name>
<comment type="caution">
    <text evidence="3">The sequence shown here is derived from an EMBL/GenBank/DDBJ whole genome shotgun (WGS) entry which is preliminary data.</text>
</comment>
<feature type="transmembrane region" description="Helical" evidence="1">
    <location>
        <begin position="206"/>
        <end position="224"/>
    </location>
</feature>
<keyword evidence="3" id="KW-0012">Acyltransferase</keyword>
<keyword evidence="4" id="KW-1185">Reference proteome</keyword>
<dbReference type="PANTHER" id="PTHR23028">
    <property type="entry name" value="ACETYLTRANSFERASE"/>
    <property type="match status" value="1"/>
</dbReference>
<feature type="transmembrane region" description="Helical" evidence="1">
    <location>
        <begin position="119"/>
        <end position="137"/>
    </location>
</feature>
<evidence type="ECO:0000259" key="2">
    <source>
        <dbReference type="Pfam" id="PF01757"/>
    </source>
</evidence>
<evidence type="ECO:0000313" key="3">
    <source>
        <dbReference type="EMBL" id="RFZ95291.1"/>
    </source>
</evidence>